<accession>A0A285TXR3</accession>
<protein>
    <submittedName>
        <fullName evidence="2">Uncharacterized protein</fullName>
    </submittedName>
</protein>
<sequence length="90" mass="9740">MHNANSFGKVPGSSSKKPVKVANIVMPARQVSLNGIGFLTLVFLCTTASLIIGVQLQSLAKNMFGEDRVRRQSVQIAAPPPLTKNWDFNS</sequence>
<feature type="transmembrane region" description="Helical" evidence="1">
    <location>
        <begin position="35"/>
        <end position="54"/>
    </location>
</feature>
<gene>
    <name evidence="2" type="ORF">SAMN05428964_10962</name>
</gene>
<keyword evidence="1" id="KW-0472">Membrane</keyword>
<keyword evidence="1" id="KW-0812">Transmembrane</keyword>
<name>A0A285TXR3_9PROT</name>
<evidence type="ECO:0000256" key="1">
    <source>
        <dbReference type="SAM" id="Phobius"/>
    </source>
</evidence>
<dbReference type="AlphaFoldDB" id="A0A285TXR3"/>
<evidence type="ECO:0000313" key="3">
    <source>
        <dbReference type="Proteomes" id="UP000219068"/>
    </source>
</evidence>
<organism evidence="2 3">
    <name type="scientific">Thalassospira xiamenensis</name>
    <dbReference type="NCBI Taxonomy" id="220697"/>
    <lineage>
        <taxon>Bacteria</taxon>
        <taxon>Pseudomonadati</taxon>
        <taxon>Pseudomonadota</taxon>
        <taxon>Alphaproteobacteria</taxon>
        <taxon>Rhodospirillales</taxon>
        <taxon>Thalassospiraceae</taxon>
        <taxon>Thalassospira</taxon>
    </lineage>
</organism>
<dbReference type="Proteomes" id="UP000219068">
    <property type="component" value="Unassembled WGS sequence"/>
</dbReference>
<evidence type="ECO:0000313" key="2">
    <source>
        <dbReference type="EMBL" id="SOC30494.1"/>
    </source>
</evidence>
<keyword evidence="1" id="KW-1133">Transmembrane helix</keyword>
<proteinExistence type="predicted"/>
<reference evidence="2 3" key="1">
    <citation type="submission" date="2017-08" db="EMBL/GenBank/DDBJ databases">
        <authorList>
            <person name="de Groot N.N."/>
        </authorList>
    </citation>
    <scope>NUCLEOTIDE SEQUENCE [LARGE SCALE GENOMIC DNA]</scope>
    <source>
        <strain evidence="2 3">USBA 78</strain>
    </source>
</reference>
<dbReference type="EMBL" id="OBMM01000009">
    <property type="protein sequence ID" value="SOC30494.1"/>
    <property type="molecule type" value="Genomic_DNA"/>
</dbReference>